<dbReference type="PANTHER" id="PTHR32309">
    <property type="entry name" value="TYROSINE-PROTEIN KINASE"/>
    <property type="match status" value="1"/>
</dbReference>
<evidence type="ECO:0000256" key="2">
    <source>
        <dbReference type="SAM" id="Phobius"/>
    </source>
</evidence>
<evidence type="ECO:0000313" key="4">
    <source>
        <dbReference type="Proteomes" id="UP000281708"/>
    </source>
</evidence>
<dbReference type="InterPro" id="IPR027417">
    <property type="entry name" value="P-loop_NTPase"/>
</dbReference>
<keyword evidence="2" id="KW-0472">Membrane</keyword>
<dbReference type="Proteomes" id="UP000281708">
    <property type="component" value="Unassembled WGS sequence"/>
</dbReference>
<proteinExistence type="predicted"/>
<feature type="compositionally biased region" description="Low complexity" evidence="1">
    <location>
        <begin position="573"/>
        <end position="584"/>
    </location>
</feature>
<feature type="transmembrane region" description="Helical" evidence="2">
    <location>
        <begin position="25"/>
        <end position="44"/>
    </location>
</feature>
<organism evidence="3 4">
    <name type="scientific">Nocardioides mangrovicus</name>
    <dbReference type="NCBI Taxonomy" id="2478913"/>
    <lineage>
        <taxon>Bacteria</taxon>
        <taxon>Bacillati</taxon>
        <taxon>Actinomycetota</taxon>
        <taxon>Actinomycetes</taxon>
        <taxon>Propionibacteriales</taxon>
        <taxon>Nocardioidaceae</taxon>
        <taxon>Nocardioides</taxon>
    </lineage>
</organism>
<dbReference type="Gene3D" id="3.40.50.300">
    <property type="entry name" value="P-loop containing nucleotide triphosphate hydrolases"/>
    <property type="match status" value="1"/>
</dbReference>
<feature type="compositionally biased region" description="Polar residues" evidence="1">
    <location>
        <begin position="602"/>
        <end position="614"/>
    </location>
</feature>
<protein>
    <recommendedName>
        <fullName evidence="5">Polysaccharide chain length determinant N-terminal domain-containing protein</fullName>
    </recommendedName>
</protein>
<keyword evidence="4" id="KW-1185">Reference proteome</keyword>
<dbReference type="AlphaFoldDB" id="A0A3L8NYH7"/>
<keyword evidence="2" id="KW-1133">Transmembrane helix</keyword>
<dbReference type="EMBL" id="RDBE01000010">
    <property type="protein sequence ID" value="RLV47613.1"/>
    <property type="molecule type" value="Genomic_DNA"/>
</dbReference>
<name>A0A3L8NYH7_9ACTN</name>
<evidence type="ECO:0000256" key="1">
    <source>
        <dbReference type="SAM" id="MobiDB-lite"/>
    </source>
</evidence>
<evidence type="ECO:0000313" key="3">
    <source>
        <dbReference type="EMBL" id="RLV47613.1"/>
    </source>
</evidence>
<accession>A0A3L8NYH7</accession>
<comment type="caution">
    <text evidence="3">The sequence shown here is derived from an EMBL/GenBank/DDBJ whole genome shotgun (WGS) entry which is preliminary data.</text>
</comment>
<reference evidence="3 4" key="1">
    <citation type="submission" date="2018-10" db="EMBL/GenBank/DDBJ databases">
        <title>Marmoricola sp. 4Q3S-7 whole genome shotgun sequence.</title>
        <authorList>
            <person name="Li F."/>
        </authorList>
    </citation>
    <scope>NUCLEOTIDE SEQUENCE [LARGE SCALE GENOMIC DNA]</scope>
    <source>
        <strain evidence="3 4">4Q3S-7</strain>
    </source>
</reference>
<sequence>MTISPPRDAFASAELLRIALRRHRLFVVSLALAVAVLGAGLAALRPTPFRSTVDVLIKPVVGAAFSPDTTGNAQQVTVGLETESHLVGDPQVVALLGRSLRSAVDDGRVDISTTLLTNSQILAITVNGSTPARARANATAVARAYLLSRGRQATQVRDQQVSGLDKQIIATQARLAAASSASSDDKADATVQLLATRLTSLQSALGSAQAVATAPGKVVSPASVPSRFSPLSYLVGAIVGAIIGVLLGLALALRRARRFDEFDIDATSTLGVPRWGFLGDRSAKRSALLVNQDADSSSREAMRHLRMLLAAGRELPGVVAVSSREPFAPLSAIAVDLATSLADAGYDVTLVDAAIDDPRVAGLVQHPEVPGVADLLRHQRQRVLPSSAFANIQVVTAGTSPGEVRDLYSGYQLRAALDRERKKRDLVLLVTPPLSSATGISVASAADTVLLIVDRDRDRYRSIVATIEQIKRSGVAVGGLASARHLESRAAHAAQEIATTPQSSAPPIAEPGSAGDQTGIAGEPSPDAATTDAEPSEATQQTPVDAAGADAEPVPEPAGVDGEEVRAGTTEQAAGPSAPSNSSPQRATGRRSRRTDPKPTDAETSSSSSVRSWL</sequence>
<keyword evidence="2" id="KW-0812">Transmembrane</keyword>
<dbReference type="SUPFAM" id="SSF52540">
    <property type="entry name" value="P-loop containing nucleoside triphosphate hydrolases"/>
    <property type="match status" value="1"/>
</dbReference>
<dbReference type="PANTHER" id="PTHR32309:SF31">
    <property type="entry name" value="CAPSULAR EXOPOLYSACCHARIDE FAMILY"/>
    <property type="match status" value="1"/>
</dbReference>
<evidence type="ECO:0008006" key="5">
    <source>
        <dbReference type="Google" id="ProtNLM"/>
    </source>
</evidence>
<dbReference type="InterPro" id="IPR050445">
    <property type="entry name" value="Bact_polysacc_biosynth/exp"/>
</dbReference>
<feature type="region of interest" description="Disordered" evidence="1">
    <location>
        <begin position="491"/>
        <end position="614"/>
    </location>
</feature>
<gene>
    <name evidence="3" type="ORF">D9V37_15730</name>
</gene>
<feature type="transmembrane region" description="Helical" evidence="2">
    <location>
        <begin position="231"/>
        <end position="253"/>
    </location>
</feature>